<organism evidence="1 2">
    <name type="scientific">Steinernema carpocapsae</name>
    <name type="common">Entomopathogenic nematode</name>
    <dbReference type="NCBI Taxonomy" id="34508"/>
    <lineage>
        <taxon>Eukaryota</taxon>
        <taxon>Metazoa</taxon>
        <taxon>Ecdysozoa</taxon>
        <taxon>Nematoda</taxon>
        <taxon>Chromadorea</taxon>
        <taxon>Rhabditida</taxon>
        <taxon>Tylenchina</taxon>
        <taxon>Panagrolaimomorpha</taxon>
        <taxon>Strongyloidoidea</taxon>
        <taxon>Steinernematidae</taxon>
        <taxon>Steinernema</taxon>
    </lineage>
</organism>
<dbReference type="Proteomes" id="UP000298663">
    <property type="component" value="Chromosome X"/>
</dbReference>
<dbReference type="EMBL" id="CM016762">
    <property type="protein sequence ID" value="TMS39979.1"/>
    <property type="molecule type" value="Genomic_DNA"/>
</dbReference>
<evidence type="ECO:0000313" key="2">
    <source>
        <dbReference type="Proteomes" id="UP000298663"/>
    </source>
</evidence>
<reference evidence="1 2" key="1">
    <citation type="journal article" date="2015" name="Genome Biol.">
        <title>Comparative genomics of Steinernema reveals deeply conserved gene regulatory networks.</title>
        <authorList>
            <person name="Dillman A.R."/>
            <person name="Macchietto M."/>
            <person name="Porter C.F."/>
            <person name="Rogers A."/>
            <person name="Williams B."/>
            <person name="Antoshechkin I."/>
            <person name="Lee M.M."/>
            <person name="Goodwin Z."/>
            <person name="Lu X."/>
            <person name="Lewis E.E."/>
            <person name="Goodrich-Blair H."/>
            <person name="Stock S.P."/>
            <person name="Adams B.J."/>
            <person name="Sternberg P.W."/>
            <person name="Mortazavi A."/>
        </authorList>
    </citation>
    <scope>NUCLEOTIDE SEQUENCE [LARGE SCALE GENOMIC DNA]</scope>
    <source>
        <strain evidence="1 2">ALL</strain>
    </source>
</reference>
<reference evidence="1 2" key="2">
    <citation type="journal article" date="2019" name="G3 (Bethesda)">
        <title>Hybrid Assembly of the Genome of the Entomopathogenic Nematode Steinernema carpocapsae Identifies the X-Chromosome.</title>
        <authorList>
            <person name="Serra L."/>
            <person name="Macchietto M."/>
            <person name="Macias-Munoz A."/>
            <person name="McGill C.J."/>
            <person name="Rodriguez I.M."/>
            <person name="Rodriguez B."/>
            <person name="Murad R."/>
            <person name="Mortazavi A."/>
        </authorList>
    </citation>
    <scope>NUCLEOTIDE SEQUENCE [LARGE SCALE GENOMIC DNA]</scope>
    <source>
        <strain evidence="1 2">ALL</strain>
    </source>
</reference>
<gene>
    <name evidence="1" type="ORF">L596_006425</name>
</gene>
<accession>A0A4U8V499</accession>
<dbReference type="AlphaFoldDB" id="A0A4U8V499"/>
<keyword evidence="2" id="KW-1185">Reference proteome</keyword>
<protein>
    <submittedName>
        <fullName evidence="1">Uncharacterized protein</fullName>
    </submittedName>
</protein>
<name>A0A4U8V499_STECR</name>
<sequence length="74" mass="8050">MVVVALPKGVAFLMTKRAKALRSRAETKKTTTMTIARRSPVVAAVYNSLPQITIPTPEPSSKNVSYFLNAVKVC</sequence>
<evidence type="ECO:0000313" key="1">
    <source>
        <dbReference type="EMBL" id="TMS39979.1"/>
    </source>
</evidence>
<proteinExistence type="predicted"/>